<accession>A0A1Z1W4Y5</accession>
<organism evidence="1 2">
    <name type="scientific">Streptomyces alboflavus</name>
    <dbReference type="NCBI Taxonomy" id="67267"/>
    <lineage>
        <taxon>Bacteria</taxon>
        <taxon>Bacillati</taxon>
        <taxon>Actinomycetota</taxon>
        <taxon>Actinomycetes</taxon>
        <taxon>Kitasatosporales</taxon>
        <taxon>Streptomycetaceae</taxon>
        <taxon>Streptomyces</taxon>
    </lineage>
</organism>
<evidence type="ECO:0000313" key="2">
    <source>
        <dbReference type="Proteomes" id="UP000195880"/>
    </source>
</evidence>
<keyword evidence="2" id="KW-1185">Reference proteome</keyword>
<dbReference type="KEGG" id="salf:SMD44_00891"/>
<name>A0A1Z1W4Y5_9ACTN</name>
<dbReference type="EMBL" id="CP021748">
    <property type="protein sequence ID" value="ARX81493.1"/>
    <property type="molecule type" value="Genomic_DNA"/>
</dbReference>
<protein>
    <submittedName>
        <fullName evidence="1">Uncharacterized protein</fullName>
    </submittedName>
</protein>
<dbReference type="OrthoDB" id="4325029at2"/>
<evidence type="ECO:0000313" key="1">
    <source>
        <dbReference type="EMBL" id="ARX81493.1"/>
    </source>
</evidence>
<proteinExistence type="predicted"/>
<dbReference type="RefSeq" id="WP_087882903.1">
    <property type="nucleotide sequence ID" value="NZ_CP021748.1"/>
</dbReference>
<dbReference type="AlphaFoldDB" id="A0A1Z1W4Y5"/>
<sequence>MAINFPDDLIELERSAWAAIQAGTLTVDTALAVQQRITAFAAETGQARIDVEMALKRAVRHAETGNGA</sequence>
<gene>
    <name evidence="1" type="ORF">SMD44_00891</name>
</gene>
<dbReference type="Proteomes" id="UP000195880">
    <property type="component" value="Chromosome"/>
</dbReference>
<reference evidence="1 2" key="1">
    <citation type="submission" date="2017-05" db="EMBL/GenBank/DDBJ databases">
        <title>Streptomyces alboflavus Genome sequencing and assembly.</title>
        <authorList>
            <person name="Wang Y."/>
            <person name="Du B."/>
            <person name="Ding Y."/>
            <person name="Liu H."/>
            <person name="Hou Q."/>
            <person name="Liu K."/>
            <person name="Wang C."/>
            <person name="Yao L."/>
        </authorList>
    </citation>
    <scope>NUCLEOTIDE SEQUENCE [LARGE SCALE GENOMIC DNA]</scope>
    <source>
        <strain evidence="1 2">MDJK44</strain>
    </source>
</reference>